<feature type="region of interest" description="Disordered" evidence="1">
    <location>
        <begin position="74"/>
        <end position="100"/>
    </location>
</feature>
<organism evidence="3 4">
    <name type="scientific">Aspergillus taichungensis</name>
    <dbReference type="NCBI Taxonomy" id="482145"/>
    <lineage>
        <taxon>Eukaryota</taxon>
        <taxon>Fungi</taxon>
        <taxon>Dikarya</taxon>
        <taxon>Ascomycota</taxon>
        <taxon>Pezizomycotina</taxon>
        <taxon>Eurotiomycetes</taxon>
        <taxon>Eurotiomycetidae</taxon>
        <taxon>Eurotiales</taxon>
        <taxon>Aspergillaceae</taxon>
        <taxon>Aspergillus</taxon>
        <taxon>Aspergillus subgen. Circumdati</taxon>
    </lineage>
</organism>
<feature type="transmembrane region" description="Helical" evidence="2">
    <location>
        <begin position="19"/>
        <end position="36"/>
    </location>
</feature>
<protein>
    <submittedName>
        <fullName evidence="3">Uncharacterized protein</fullName>
    </submittedName>
</protein>
<dbReference type="Proteomes" id="UP000235023">
    <property type="component" value="Unassembled WGS sequence"/>
</dbReference>
<feature type="compositionally biased region" description="Basic and acidic residues" evidence="1">
    <location>
        <begin position="74"/>
        <end position="86"/>
    </location>
</feature>
<dbReference type="OrthoDB" id="5244622at2759"/>
<reference evidence="4" key="1">
    <citation type="submission" date="2017-12" db="EMBL/GenBank/DDBJ databases">
        <authorList>
            <consortium name="DOE Joint Genome Institute"/>
            <person name="Mondo S.J."/>
            <person name="Kjaerbolling I."/>
            <person name="Vesth T.C."/>
            <person name="Frisvad J.C."/>
            <person name="Nybo J.L."/>
            <person name="Theobald S."/>
            <person name="Kuo A."/>
            <person name="Bowyer P."/>
            <person name="Matsuda Y."/>
            <person name="Lyhne E.K."/>
            <person name="Kogle M.E."/>
            <person name="Clum A."/>
            <person name="Lipzen A."/>
            <person name="Salamov A."/>
            <person name="Ngan C.Y."/>
            <person name="Daum C."/>
            <person name="Chiniquy J."/>
            <person name="Barry K."/>
            <person name="LaButti K."/>
            <person name="Haridas S."/>
            <person name="Simmons B.A."/>
            <person name="Magnuson J.K."/>
            <person name="Mortensen U.H."/>
            <person name="Larsen T.O."/>
            <person name="Grigoriev I.V."/>
            <person name="Baker S.E."/>
            <person name="Andersen M.R."/>
            <person name="Nordberg H.P."/>
            <person name="Cantor M.N."/>
            <person name="Hua S.X."/>
        </authorList>
    </citation>
    <scope>NUCLEOTIDE SEQUENCE [LARGE SCALE GENOMIC DNA]</scope>
    <source>
        <strain evidence="4">IBT 19404</strain>
    </source>
</reference>
<evidence type="ECO:0000256" key="1">
    <source>
        <dbReference type="SAM" id="MobiDB-lite"/>
    </source>
</evidence>
<dbReference type="EMBL" id="KZ559641">
    <property type="protein sequence ID" value="PLN75653.1"/>
    <property type="molecule type" value="Genomic_DNA"/>
</dbReference>
<sequence length="416" mass="46553">MEGEAGVLVVEAPIRITRVQPVIVPVLIFLCIYLAFSHNQEIRRLILNGPILYRAYLNELRRLREEARRRRAERRAQRLEDRHDGASLDNNYESDGSMTNPQSDWVLLDDWGDVIDFPAMEPQFSNDKLPPTHDDSDISIELLDDTLEVLDIPVLQPELSTGHPNNDTKVQSNTTGPANTVPWNGKINWVIGNSLPFADRTSVRPLTAPGRYEPGPGTKDAYRCVVIENLPVAVSMEDILPILGGETDSAFLLDTAPITGFQSALVIFLQQSDAENFAHTSRDGLPLGPTRAKVVPVSTPTSPLSVLHQRLVDKMGYTRTVRVSGTLPGLKRMVRHHLSRDYYYLSIENIAEVIGAEEAHIRFRSIKACVQAYNDLRTHPRFMDCQFEFLKHWQVQTVSVASTSADLANGNVPKDS</sequence>
<feature type="compositionally biased region" description="Polar residues" evidence="1">
    <location>
        <begin position="158"/>
        <end position="178"/>
    </location>
</feature>
<gene>
    <name evidence="3" type="ORF">BDW42DRAFT_199321</name>
</gene>
<name>A0A2J5HFG3_9EURO</name>
<evidence type="ECO:0000313" key="4">
    <source>
        <dbReference type="Proteomes" id="UP000235023"/>
    </source>
</evidence>
<keyword evidence="2" id="KW-1133">Transmembrane helix</keyword>
<feature type="compositionally biased region" description="Polar residues" evidence="1">
    <location>
        <begin position="88"/>
        <end position="100"/>
    </location>
</feature>
<evidence type="ECO:0000313" key="3">
    <source>
        <dbReference type="EMBL" id="PLN75653.1"/>
    </source>
</evidence>
<keyword evidence="2" id="KW-0812">Transmembrane</keyword>
<feature type="region of interest" description="Disordered" evidence="1">
    <location>
        <begin position="157"/>
        <end position="178"/>
    </location>
</feature>
<accession>A0A2J5HFG3</accession>
<dbReference type="AlphaFoldDB" id="A0A2J5HFG3"/>
<proteinExistence type="predicted"/>
<keyword evidence="4" id="KW-1185">Reference proteome</keyword>
<evidence type="ECO:0000256" key="2">
    <source>
        <dbReference type="SAM" id="Phobius"/>
    </source>
</evidence>
<keyword evidence="2" id="KW-0472">Membrane</keyword>